<dbReference type="InterPro" id="IPR053806">
    <property type="entry name" value="MTHFR_C"/>
</dbReference>
<comment type="similarity">
    <text evidence="3">Belongs to the methylenetetrahydrofolate reductase family.</text>
</comment>
<feature type="domain" description="MTHFR SAM-binding regulatory" evidence="10">
    <location>
        <begin position="388"/>
        <end position="641"/>
    </location>
</feature>
<reference evidence="11" key="2">
    <citation type="submission" date="2014-06" db="EMBL/GenBank/DDBJ databases">
        <title>The complete genome of Blastobotrys (Arxula) adeninivorans LS3 - a yeast of biotechnological interest.</title>
        <authorList>
            <person name="Kunze G."/>
            <person name="Gaillardin C."/>
            <person name="Czernicka M."/>
            <person name="Durrens P."/>
            <person name="Martin T."/>
            <person name="Boer E."/>
            <person name="Gabaldon T."/>
            <person name="Cruz J."/>
            <person name="Talla E."/>
            <person name="Marck C."/>
            <person name="Goffeau A."/>
            <person name="Barbe V."/>
            <person name="Baret P."/>
            <person name="Baronian K."/>
            <person name="Beier S."/>
            <person name="Bleykasten C."/>
            <person name="Bode R."/>
            <person name="Casaregola S."/>
            <person name="Despons L."/>
            <person name="Fairhead C."/>
            <person name="Giersberg M."/>
            <person name="Gierski P."/>
            <person name="Hahnel U."/>
            <person name="Hartmann A."/>
            <person name="Jankowska D."/>
            <person name="Jubin C."/>
            <person name="Jung P."/>
            <person name="Lafontaine I."/>
            <person name="Leh-Louis V."/>
            <person name="Lemaire M."/>
            <person name="Marcet-Houben M."/>
            <person name="Mascher M."/>
            <person name="Morel G."/>
            <person name="Richard G.-F."/>
            <person name="Riechen J."/>
            <person name="Sacerdot C."/>
            <person name="Sarkar A."/>
            <person name="Savel G."/>
            <person name="Schacherer J."/>
            <person name="Sherman D."/>
            <person name="Straub M.-L."/>
            <person name="Stein N."/>
            <person name="Thierry A."/>
            <person name="Trautwein-Schult A."/>
            <person name="Westhof E."/>
            <person name="Worch S."/>
            <person name="Dujon B."/>
            <person name="Souciet J.-L."/>
            <person name="Wincker P."/>
            <person name="Scholz U."/>
            <person name="Neuveglise N."/>
        </authorList>
    </citation>
    <scope>NUCLEOTIDE SEQUENCE</scope>
    <source>
        <strain evidence="11">LS3</strain>
    </source>
</reference>
<reference evidence="11" key="1">
    <citation type="submission" date="2014-02" db="EMBL/GenBank/DDBJ databases">
        <authorList>
            <person name="Genoscope - CEA"/>
        </authorList>
    </citation>
    <scope>NUCLEOTIDE SEQUENCE</scope>
    <source>
        <strain evidence="11">LS3</strain>
    </source>
</reference>
<dbReference type="PANTHER" id="PTHR45754">
    <property type="entry name" value="METHYLENETETRAHYDROFOLATE REDUCTASE"/>
    <property type="match status" value="1"/>
</dbReference>
<accession>A0A060TB28</accession>
<evidence type="ECO:0000256" key="8">
    <source>
        <dbReference type="RuleBase" id="RU004254"/>
    </source>
</evidence>
<dbReference type="Gene3D" id="3.20.20.220">
    <property type="match status" value="1"/>
</dbReference>
<evidence type="ECO:0000256" key="7">
    <source>
        <dbReference type="ARBA" id="ARBA00023002"/>
    </source>
</evidence>
<name>A0A060TB28_BLAAD</name>
<comment type="cofactor">
    <cofactor evidence="1">
        <name>FAD</name>
        <dbReference type="ChEBI" id="CHEBI:57692"/>
    </cofactor>
</comment>
<dbReference type="GO" id="GO:0035999">
    <property type="term" value="P:tetrahydrofolate interconversion"/>
    <property type="evidence" value="ECO:0007669"/>
    <property type="project" value="UniProtKB-UniPathway"/>
</dbReference>
<dbReference type="Pfam" id="PF21895">
    <property type="entry name" value="MTHFR_C"/>
    <property type="match status" value="1"/>
</dbReference>
<proteinExistence type="inferred from homology"/>
<dbReference type="GO" id="GO:0004489">
    <property type="term" value="F:methylenetetrahydrofolate reductase [NAD(P)H] activity"/>
    <property type="evidence" value="ECO:0007669"/>
    <property type="project" value="InterPro"/>
</dbReference>
<feature type="compositionally biased region" description="Basic and acidic residues" evidence="9">
    <location>
        <begin position="365"/>
        <end position="375"/>
    </location>
</feature>
<feature type="region of interest" description="Disordered" evidence="9">
    <location>
        <begin position="353"/>
        <end position="376"/>
    </location>
</feature>
<keyword evidence="4" id="KW-0285">Flavoprotein</keyword>
<dbReference type="SUPFAM" id="SSF51730">
    <property type="entry name" value="FAD-linked oxidoreductase"/>
    <property type="match status" value="1"/>
</dbReference>
<evidence type="ECO:0000256" key="4">
    <source>
        <dbReference type="ARBA" id="ARBA00022630"/>
    </source>
</evidence>
<sequence length="643" mass="71962">MSKITEVISGLRPDEPYFSYEFFPPKTAAGTANLNARLERMSKLGPAFINVTWGAGGSTAQKSLSLAATCQKDLGLTTCLHLTCTNMDQTILDAALKQAKQLGIRNILALRGDPPRGQEYGWTGASGEFQYAVDLVKYIRKHHGDWFCIGVAAYPEGHIESSAEGPVQDPGKDMPFLLEKVKAGADFIITQFFYDADAFVRFENMMREYDPCLADIILVPGLMPINTYQQFMRASKLCNAAIPDQIRQQLNAIANDDEKVKSLGVRILCDLISTIRIKTKNRVRGFHFYTLNLEKSVALTLEHSGLLQPTPSTEEEAIASSDEEDGIVADNMSRAARRKSSVVSNRAIVEHSNRRYSDAEVSPEEAGHESRENPRKRALAISSGEGDLGREATWDDFPNGRFGNSRSPAYGQIDGYGPSLHVEPSRALKIWGYPVEPKDITKLFVRHITNELDALPWSEEPLSGETALIQEQLLQLNEASLWTVASQPAGNSIKSEDKIFGWGPRGGKIFQKAFVEFFVSDEDWKKIKAKVEENEWVTYYEGNSSSENGFSTNLEPGSSNAVTWAVFPNREIVQSTIIEEESFLAWRDEAFSVWKEWQKLYHPGSATAKLLQHIYDTYHLVSITHHDYFHDQALWDMLQAIVS</sequence>
<dbReference type="GO" id="GO:0071949">
    <property type="term" value="F:FAD binding"/>
    <property type="evidence" value="ECO:0007669"/>
    <property type="project" value="TreeGrafter"/>
</dbReference>
<evidence type="ECO:0000313" key="11">
    <source>
        <dbReference type="EMBL" id="CDP36406.1"/>
    </source>
</evidence>
<dbReference type="PhylomeDB" id="A0A060TB28"/>
<keyword evidence="7" id="KW-0560">Oxidoreductase</keyword>
<comment type="pathway">
    <text evidence="2 8">One-carbon metabolism; tetrahydrofolate interconversion.</text>
</comment>
<evidence type="ECO:0000256" key="3">
    <source>
        <dbReference type="ARBA" id="ARBA00006743"/>
    </source>
</evidence>
<protein>
    <submittedName>
        <fullName evidence="11">ARAD1B12232p</fullName>
    </submittedName>
</protein>
<dbReference type="GO" id="GO:0009086">
    <property type="term" value="P:methionine biosynthetic process"/>
    <property type="evidence" value="ECO:0007669"/>
    <property type="project" value="TreeGrafter"/>
</dbReference>
<evidence type="ECO:0000256" key="2">
    <source>
        <dbReference type="ARBA" id="ARBA00004777"/>
    </source>
</evidence>
<dbReference type="InterPro" id="IPR029041">
    <property type="entry name" value="FAD-linked_oxidoreductase-like"/>
</dbReference>
<dbReference type="NCBIfam" id="TIGR00677">
    <property type="entry name" value="fadh2_euk"/>
    <property type="match status" value="1"/>
</dbReference>
<evidence type="ECO:0000256" key="1">
    <source>
        <dbReference type="ARBA" id="ARBA00001974"/>
    </source>
</evidence>
<organism evidence="11">
    <name type="scientific">Blastobotrys adeninivorans</name>
    <name type="common">Yeast</name>
    <name type="synonym">Arxula adeninivorans</name>
    <dbReference type="NCBI Taxonomy" id="409370"/>
    <lineage>
        <taxon>Eukaryota</taxon>
        <taxon>Fungi</taxon>
        <taxon>Dikarya</taxon>
        <taxon>Ascomycota</taxon>
        <taxon>Saccharomycotina</taxon>
        <taxon>Dipodascomycetes</taxon>
        <taxon>Dipodascales</taxon>
        <taxon>Trichomonascaceae</taxon>
        <taxon>Blastobotrys</taxon>
    </lineage>
</organism>
<dbReference type="PANTHER" id="PTHR45754:SF1">
    <property type="entry name" value="METHYLENETETRAHYDROFOLATE REDUCTASE 1"/>
    <property type="match status" value="1"/>
</dbReference>
<evidence type="ECO:0000256" key="5">
    <source>
        <dbReference type="ARBA" id="ARBA00022827"/>
    </source>
</evidence>
<dbReference type="AlphaFoldDB" id="A0A060TB28"/>
<dbReference type="UniPathway" id="UPA00193"/>
<keyword evidence="6" id="KW-0521">NADP</keyword>
<dbReference type="FunFam" id="3.20.20.220:FF:000002">
    <property type="entry name" value="Methylenetetrahydrofolate reductase"/>
    <property type="match status" value="1"/>
</dbReference>
<evidence type="ECO:0000256" key="6">
    <source>
        <dbReference type="ARBA" id="ARBA00022857"/>
    </source>
</evidence>
<dbReference type="InterPro" id="IPR004621">
    <property type="entry name" value="Fadh2_euk"/>
</dbReference>
<gene>
    <name evidence="11" type="ORF">GNLVRS02_ARAD1B12232g</name>
</gene>
<dbReference type="GO" id="GO:0005829">
    <property type="term" value="C:cytosol"/>
    <property type="evidence" value="ECO:0007669"/>
    <property type="project" value="TreeGrafter"/>
</dbReference>
<keyword evidence="5" id="KW-0274">FAD</keyword>
<evidence type="ECO:0000259" key="10">
    <source>
        <dbReference type="Pfam" id="PF21895"/>
    </source>
</evidence>
<dbReference type="CDD" id="cd00537">
    <property type="entry name" value="MTHFR"/>
    <property type="match status" value="1"/>
</dbReference>
<dbReference type="InterPro" id="IPR003171">
    <property type="entry name" value="Mehydrof_redctse-like"/>
</dbReference>
<dbReference type="Pfam" id="PF02219">
    <property type="entry name" value="MTHFR"/>
    <property type="match status" value="1"/>
</dbReference>
<dbReference type="EMBL" id="HG937692">
    <property type="protein sequence ID" value="CDP36406.1"/>
    <property type="molecule type" value="Genomic_DNA"/>
</dbReference>
<evidence type="ECO:0000256" key="9">
    <source>
        <dbReference type="SAM" id="MobiDB-lite"/>
    </source>
</evidence>